<gene>
    <name evidence="2" type="ORF">L6637_16540</name>
</gene>
<sequence>MVRTILPVEAGDADELAVDEGAEDVGRGEALLEPGERFFLLAREGAGESFGMRFERFKPDRPVKSRVCGCEQSDHVDEDISRQTMCPNENGPDSAGAVRISIPASRYLSSARRSVIGSTITLVPTLTRE</sequence>
<evidence type="ECO:0000256" key="1">
    <source>
        <dbReference type="SAM" id="MobiDB-lite"/>
    </source>
</evidence>
<comment type="caution">
    <text evidence="2">The sequence shown here is derived from an EMBL/GenBank/DDBJ whole genome shotgun (WGS) entry which is preliminary data.</text>
</comment>
<feature type="region of interest" description="Disordered" evidence="1">
    <location>
        <begin position="77"/>
        <end position="97"/>
    </location>
</feature>
<dbReference type="RefSeq" id="WP_237871348.1">
    <property type="nucleotide sequence ID" value="NZ_JAKLUA010000004.1"/>
</dbReference>
<reference evidence="2" key="1">
    <citation type="submission" date="2022-01" db="EMBL/GenBank/DDBJ databases">
        <title>Genome sequnece data of strain Bradyrhizobium sp. nov.</title>
        <authorList>
            <person name="Zhang J."/>
        </authorList>
    </citation>
    <scope>NUCLEOTIDE SEQUENCE</scope>
    <source>
        <strain evidence="2">WYCCWR 12774</strain>
    </source>
</reference>
<protein>
    <submittedName>
        <fullName evidence="2">Uncharacterized protein</fullName>
    </submittedName>
</protein>
<accession>A0ABS9LP32</accession>
<keyword evidence="3" id="KW-1185">Reference proteome</keyword>
<dbReference type="Proteomes" id="UP001139012">
    <property type="component" value="Unassembled WGS sequence"/>
</dbReference>
<proteinExistence type="predicted"/>
<name>A0ABS9LP32_9BRAD</name>
<evidence type="ECO:0000313" key="2">
    <source>
        <dbReference type="EMBL" id="MCG2668569.1"/>
    </source>
</evidence>
<organism evidence="2 3">
    <name type="scientific">Bradyrhizobium zhengyangense</name>
    <dbReference type="NCBI Taxonomy" id="2911009"/>
    <lineage>
        <taxon>Bacteria</taxon>
        <taxon>Pseudomonadati</taxon>
        <taxon>Pseudomonadota</taxon>
        <taxon>Alphaproteobacteria</taxon>
        <taxon>Hyphomicrobiales</taxon>
        <taxon>Nitrobacteraceae</taxon>
        <taxon>Bradyrhizobium</taxon>
    </lineage>
</organism>
<dbReference type="EMBL" id="JAKLUA010000004">
    <property type="protein sequence ID" value="MCG2668569.1"/>
    <property type="molecule type" value="Genomic_DNA"/>
</dbReference>
<evidence type="ECO:0000313" key="3">
    <source>
        <dbReference type="Proteomes" id="UP001139012"/>
    </source>
</evidence>